<dbReference type="InParanoid" id="A0A1D3D0K9"/>
<evidence type="ECO:0000256" key="1">
    <source>
        <dbReference type="SAM" id="MobiDB-lite"/>
    </source>
</evidence>
<reference evidence="2 3" key="1">
    <citation type="journal article" date="2016" name="BMC Genomics">
        <title>Comparative genomics reveals Cyclospora cayetanensis possesses coccidia-like metabolism and invasion components but unique surface antigens.</title>
        <authorList>
            <person name="Liu S."/>
            <person name="Wang L."/>
            <person name="Zheng H."/>
            <person name="Xu Z."/>
            <person name="Roellig D.M."/>
            <person name="Li N."/>
            <person name="Frace M.A."/>
            <person name="Tang K."/>
            <person name="Arrowood M.J."/>
            <person name="Moss D.M."/>
            <person name="Zhang L."/>
            <person name="Feng Y."/>
            <person name="Xiao L."/>
        </authorList>
    </citation>
    <scope>NUCLEOTIDE SEQUENCE [LARGE SCALE GENOMIC DNA]</scope>
    <source>
        <strain evidence="2 3">CHN_HEN01</strain>
    </source>
</reference>
<feature type="region of interest" description="Disordered" evidence="1">
    <location>
        <begin position="1"/>
        <end position="22"/>
    </location>
</feature>
<proteinExistence type="predicted"/>
<comment type="caution">
    <text evidence="2">The sequence shown here is derived from an EMBL/GenBank/DDBJ whole genome shotgun (WGS) entry which is preliminary data.</text>
</comment>
<keyword evidence="3" id="KW-1185">Reference proteome</keyword>
<dbReference type="AlphaFoldDB" id="A0A1D3D0K9"/>
<dbReference type="VEuPathDB" id="ToxoDB:cyc_07895"/>
<sequence>MPQRGSSGENEGRKSVEEGQQTVSKCAIRERLAKVIRAACGWCVVCYWVLRSRKQVEDGTGCLETALGSSSCFLVLLVLPG</sequence>
<evidence type="ECO:0000313" key="3">
    <source>
        <dbReference type="Proteomes" id="UP000095192"/>
    </source>
</evidence>
<dbReference type="EMBL" id="JROU02001251">
    <property type="protein sequence ID" value="OEH76990.1"/>
    <property type="molecule type" value="Genomic_DNA"/>
</dbReference>
<name>A0A1D3D0K9_9EIME</name>
<protein>
    <submittedName>
        <fullName evidence="2">Uncharacterized protein</fullName>
    </submittedName>
</protein>
<gene>
    <name evidence="2" type="ORF">cyc_07895</name>
</gene>
<accession>A0A1D3D0K9</accession>
<organism evidence="2 3">
    <name type="scientific">Cyclospora cayetanensis</name>
    <dbReference type="NCBI Taxonomy" id="88456"/>
    <lineage>
        <taxon>Eukaryota</taxon>
        <taxon>Sar</taxon>
        <taxon>Alveolata</taxon>
        <taxon>Apicomplexa</taxon>
        <taxon>Conoidasida</taxon>
        <taxon>Coccidia</taxon>
        <taxon>Eucoccidiorida</taxon>
        <taxon>Eimeriorina</taxon>
        <taxon>Eimeriidae</taxon>
        <taxon>Cyclospora</taxon>
    </lineage>
</organism>
<dbReference type="Proteomes" id="UP000095192">
    <property type="component" value="Unassembled WGS sequence"/>
</dbReference>
<evidence type="ECO:0000313" key="2">
    <source>
        <dbReference type="EMBL" id="OEH76990.1"/>
    </source>
</evidence>